<protein>
    <submittedName>
        <fullName evidence="3">UPF0481 protein At3g02645 family</fullName>
    </submittedName>
</protein>
<organism evidence="3 4">
    <name type="scientific">Cajanus cajan</name>
    <name type="common">Pigeon pea</name>
    <name type="synonym">Cajanus indicus</name>
    <dbReference type="NCBI Taxonomy" id="3821"/>
    <lineage>
        <taxon>Eukaryota</taxon>
        <taxon>Viridiplantae</taxon>
        <taxon>Streptophyta</taxon>
        <taxon>Embryophyta</taxon>
        <taxon>Tracheophyta</taxon>
        <taxon>Spermatophyta</taxon>
        <taxon>Magnoliopsida</taxon>
        <taxon>eudicotyledons</taxon>
        <taxon>Gunneridae</taxon>
        <taxon>Pentapetalae</taxon>
        <taxon>rosids</taxon>
        <taxon>fabids</taxon>
        <taxon>Fabales</taxon>
        <taxon>Fabaceae</taxon>
        <taxon>Papilionoideae</taxon>
        <taxon>50 kb inversion clade</taxon>
        <taxon>NPAAA clade</taxon>
        <taxon>indigoferoid/millettioid clade</taxon>
        <taxon>Phaseoleae</taxon>
        <taxon>Cajanus</taxon>
    </lineage>
</organism>
<dbReference type="PANTHER" id="PTHR31549:SF259">
    <property type="match status" value="1"/>
</dbReference>
<dbReference type="STRING" id="3821.A0A151RKG6"/>
<proteinExistence type="predicted"/>
<evidence type="ECO:0000256" key="1">
    <source>
        <dbReference type="SAM" id="MobiDB-lite"/>
    </source>
</evidence>
<evidence type="ECO:0000313" key="3">
    <source>
        <dbReference type="EMBL" id="KYP43066.1"/>
    </source>
</evidence>
<dbReference type="Proteomes" id="UP000075243">
    <property type="component" value="Unassembled WGS sequence"/>
</dbReference>
<keyword evidence="4" id="KW-1185">Reference proteome</keyword>
<feature type="transmembrane region" description="Helical" evidence="2">
    <location>
        <begin position="479"/>
        <end position="502"/>
    </location>
</feature>
<dbReference type="PANTHER" id="PTHR31549">
    <property type="entry name" value="PROTEIN, PUTATIVE (DUF247)-RELATED-RELATED"/>
    <property type="match status" value="1"/>
</dbReference>
<keyword evidence="2" id="KW-0812">Transmembrane</keyword>
<dbReference type="AlphaFoldDB" id="A0A151RKG6"/>
<dbReference type="EMBL" id="KQ483686">
    <property type="protein sequence ID" value="KYP43066.1"/>
    <property type="molecule type" value="Genomic_DNA"/>
</dbReference>
<evidence type="ECO:0000313" key="4">
    <source>
        <dbReference type="Proteomes" id="UP000075243"/>
    </source>
</evidence>
<evidence type="ECO:0000256" key="2">
    <source>
        <dbReference type="SAM" id="Phobius"/>
    </source>
</evidence>
<dbReference type="Pfam" id="PF03140">
    <property type="entry name" value="DUF247"/>
    <property type="match status" value="1"/>
</dbReference>
<keyword evidence="2" id="KW-0472">Membrane</keyword>
<keyword evidence="2" id="KW-1133">Transmembrane helix</keyword>
<feature type="compositionally biased region" description="Basic and acidic residues" evidence="1">
    <location>
        <begin position="234"/>
        <end position="257"/>
    </location>
</feature>
<dbReference type="OMA" id="NHAFEIH"/>
<gene>
    <name evidence="3" type="ORF">KK1_035509</name>
</gene>
<name>A0A151RKG6_CAJCA</name>
<reference evidence="3" key="1">
    <citation type="journal article" date="2012" name="Nat. Biotechnol.">
        <title>Draft genome sequence of pigeonpea (Cajanus cajan), an orphan legume crop of resource-poor farmers.</title>
        <authorList>
            <person name="Varshney R.K."/>
            <person name="Chen W."/>
            <person name="Li Y."/>
            <person name="Bharti A.K."/>
            <person name="Saxena R.K."/>
            <person name="Schlueter J.A."/>
            <person name="Donoghue M.T."/>
            <person name="Azam S."/>
            <person name="Fan G."/>
            <person name="Whaley A.M."/>
            <person name="Farmer A.D."/>
            <person name="Sheridan J."/>
            <person name="Iwata A."/>
            <person name="Tuteja R."/>
            <person name="Penmetsa R.V."/>
            <person name="Wu W."/>
            <person name="Upadhyaya H.D."/>
            <person name="Yang S.P."/>
            <person name="Shah T."/>
            <person name="Saxena K.B."/>
            <person name="Michael T."/>
            <person name="McCombie W.R."/>
            <person name="Yang B."/>
            <person name="Zhang G."/>
            <person name="Yang H."/>
            <person name="Wang J."/>
            <person name="Spillane C."/>
            <person name="Cook D.R."/>
            <person name="May G.D."/>
            <person name="Xu X."/>
            <person name="Jackson S.A."/>
        </authorList>
    </citation>
    <scope>NUCLEOTIDE SEQUENCE [LARGE SCALE GENOMIC DNA]</scope>
</reference>
<feature type="transmembrane region" description="Helical" evidence="2">
    <location>
        <begin position="280"/>
        <end position="303"/>
    </location>
</feature>
<feature type="region of interest" description="Disordered" evidence="1">
    <location>
        <begin position="228"/>
        <end position="266"/>
    </location>
</feature>
<accession>A0A151RKG6</accession>
<dbReference type="Gramene" id="C.cajan_33261.t">
    <property type="protein sequence ID" value="C.cajan_33261.t"/>
    <property type="gene ID" value="C.cajan_33261"/>
</dbReference>
<sequence>MASESDSSSSVIINVDESEYSYAVCVSRVPKSLSCGNPKAFTPHFVGFGPYHGSVTKLTITYELKLAAAKRALKYSRLHDHHCNLSQCLNTRVSEFYHAPSEGEYHRSTLVFDGLFLLGLLYSDVPADPQQQTFFLTGKFGMPLVNDAGVELTMDAVIRDVFMVENQIPSRVLQQINHFITKDGIQIQDVGAKMLAFCQKHCPLVNLQELSRKPEEHDHLLDLMYHLGAPNKPPEPKNPKSDAEKPKEDGKGNKDRATNANEITNNATKPTTSTSLVASILWYVFMFCVILAVLVGLPIYLIWKLLKWLLTNATLEQTSMENNARPVVTIPSVTELKAAGIHFEPAKGGISDIKYEERTCQFFLPVIKLDANSEFIMRNLVAYEALTRPTYFVFARYVEIMRAIIDNPGDVKVLVEKKIIVTELSDRVVADLFNGMSKSTKPTNTAHLEEEIKKVNAKFDESQWLQRVMTNYVYPSWKLMTVLAAFIFLVLTAVQTYCSIYVCSSRRSSTLVNLPRDWDYYGITNDFVSSM</sequence>
<dbReference type="InterPro" id="IPR004158">
    <property type="entry name" value="DUF247_pln"/>
</dbReference>